<sequence length="200" mass="23442">NNRNTFPSTYATPLQTSNYRTYLPSIRFRNLILVTLFFLPALSLTPMAWYDGYLHSNGDVAFKLVKRIKFCLWFVYLMVFGGITIFFGRQLTNILDAHLEGVREVVHKRENVRERLARLERMNRNLKTTFFNVSQLMFSYGIWIFIYGIFRDQILDNHTASIFSIVVHHFISAIIDAHLVISILFSGLTARSGHRWTSRR</sequence>
<feature type="coiled-coil region" evidence="1">
    <location>
        <begin position="102"/>
        <end position="129"/>
    </location>
</feature>
<keyword evidence="2" id="KW-1133">Transmembrane helix</keyword>
<feature type="transmembrane region" description="Helical" evidence="2">
    <location>
        <begin position="70"/>
        <end position="88"/>
    </location>
</feature>
<organism evidence="3 4">
    <name type="scientific">Jimgerdemannia flammicorona</name>
    <dbReference type="NCBI Taxonomy" id="994334"/>
    <lineage>
        <taxon>Eukaryota</taxon>
        <taxon>Fungi</taxon>
        <taxon>Fungi incertae sedis</taxon>
        <taxon>Mucoromycota</taxon>
        <taxon>Mucoromycotina</taxon>
        <taxon>Endogonomycetes</taxon>
        <taxon>Endogonales</taxon>
        <taxon>Endogonaceae</taxon>
        <taxon>Jimgerdemannia</taxon>
    </lineage>
</organism>
<keyword evidence="1" id="KW-0175">Coiled coil</keyword>
<keyword evidence="2" id="KW-0812">Transmembrane</keyword>
<accession>A0A433A2X2</accession>
<dbReference type="OrthoDB" id="2261199at2759"/>
<keyword evidence="4" id="KW-1185">Reference proteome</keyword>
<evidence type="ECO:0000256" key="2">
    <source>
        <dbReference type="SAM" id="Phobius"/>
    </source>
</evidence>
<dbReference type="Proteomes" id="UP000268093">
    <property type="component" value="Unassembled WGS sequence"/>
</dbReference>
<feature type="transmembrane region" description="Helical" evidence="2">
    <location>
        <begin position="30"/>
        <end position="50"/>
    </location>
</feature>
<comment type="caution">
    <text evidence="3">The sequence shown here is derived from an EMBL/GenBank/DDBJ whole genome shotgun (WGS) entry which is preliminary data.</text>
</comment>
<name>A0A433A2X2_9FUNG</name>
<dbReference type="AlphaFoldDB" id="A0A433A2X2"/>
<protein>
    <submittedName>
        <fullName evidence="3">Uncharacterized protein</fullName>
    </submittedName>
</protein>
<evidence type="ECO:0000313" key="4">
    <source>
        <dbReference type="Proteomes" id="UP000268093"/>
    </source>
</evidence>
<feature type="transmembrane region" description="Helical" evidence="2">
    <location>
        <begin position="162"/>
        <end position="190"/>
    </location>
</feature>
<dbReference type="EMBL" id="RBNI01018761">
    <property type="protein sequence ID" value="RUO97033.1"/>
    <property type="molecule type" value="Genomic_DNA"/>
</dbReference>
<feature type="non-terminal residue" evidence="3">
    <location>
        <position position="1"/>
    </location>
</feature>
<gene>
    <name evidence="3" type="ORF">BC936DRAFT_141085</name>
</gene>
<reference evidence="3 4" key="1">
    <citation type="journal article" date="2018" name="New Phytol.">
        <title>Phylogenomics of Endogonaceae and evolution of mycorrhizas within Mucoromycota.</title>
        <authorList>
            <person name="Chang Y."/>
            <person name="Desiro A."/>
            <person name="Na H."/>
            <person name="Sandor L."/>
            <person name="Lipzen A."/>
            <person name="Clum A."/>
            <person name="Barry K."/>
            <person name="Grigoriev I.V."/>
            <person name="Martin F.M."/>
            <person name="Stajich J.E."/>
            <person name="Smith M.E."/>
            <person name="Bonito G."/>
            <person name="Spatafora J.W."/>
        </authorList>
    </citation>
    <scope>NUCLEOTIDE SEQUENCE [LARGE SCALE GENOMIC DNA]</scope>
    <source>
        <strain evidence="3 4">GMNB39</strain>
    </source>
</reference>
<proteinExistence type="predicted"/>
<keyword evidence="2" id="KW-0472">Membrane</keyword>
<evidence type="ECO:0000256" key="1">
    <source>
        <dbReference type="SAM" id="Coils"/>
    </source>
</evidence>
<feature type="transmembrane region" description="Helical" evidence="2">
    <location>
        <begin position="130"/>
        <end position="150"/>
    </location>
</feature>
<evidence type="ECO:0000313" key="3">
    <source>
        <dbReference type="EMBL" id="RUO97033.1"/>
    </source>
</evidence>